<dbReference type="RefSeq" id="WP_284293076.1">
    <property type="nucleotide sequence ID" value="NZ_BSUK01000001.1"/>
</dbReference>
<proteinExistence type="inferred from homology"/>
<name>A0ABQ6I0F5_9MICO</name>
<dbReference type="HAMAP" id="MF_00087">
    <property type="entry name" value="Glu_tRNA_reductase"/>
    <property type="match status" value="1"/>
</dbReference>
<dbReference type="InterPro" id="IPR036291">
    <property type="entry name" value="NAD(P)-bd_dom_sf"/>
</dbReference>
<comment type="similarity">
    <text evidence="4">Belongs to the glutamyl-tRNA reductase family.</text>
</comment>
<keyword evidence="1 4" id="KW-0521">NADP</keyword>
<comment type="function">
    <text evidence="4">Catalyzes the NADPH-dependent reduction of glutamyl-tRNA(Glu) to glutamate 1-semialdehyde (GSA).</text>
</comment>
<comment type="subunit">
    <text evidence="4">Homodimer.</text>
</comment>
<feature type="binding site" evidence="4">
    <location>
        <position position="118"/>
    </location>
    <ligand>
        <name>substrate</name>
    </ligand>
</feature>
<evidence type="ECO:0000259" key="6">
    <source>
        <dbReference type="Pfam" id="PF05201"/>
    </source>
</evidence>
<dbReference type="Proteomes" id="UP001157091">
    <property type="component" value="Unassembled WGS sequence"/>
</dbReference>
<keyword evidence="3 4" id="KW-0627">Porphyrin biosynthesis</keyword>
<evidence type="ECO:0000313" key="7">
    <source>
        <dbReference type="EMBL" id="GMA24220.1"/>
    </source>
</evidence>
<dbReference type="PANTHER" id="PTHR43013">
    <property type="entry name" value="GLUTAMYL-TRNA REDUCTASE"/>
    <property type="match status" value="1"/>
</dbReference>
<evidence type="ECO:0000313" key="8">
    <source>
        <dbReference type="Proteomes" id="UP001157091"/>
    </source>
</evidence>
<comment type="domain">
    <text evidence="4">Possesses an unusual extended V-shaped dimeric structure with each monomer consisting of three distinct domains arranged along a curved 'spinal' alpha-helix. The N-terminal catalytic domain specifically recognizes the glutamate moiety of the substrate. The second domain is the NADPH-binding domain, and the third C-terminal domain is responsible for dimerization.</text>
</comment>
<comment type="catalytic activity">
    <reaction evidence="4">
        <text>(S)-4-amino-5-oxopentanoate + tRNA(Glu) + NADP(+) = L-glutamyl-tRNA(Glu) + NADPH + H(+)</text>
        <dbReference type="Rhea" id="RHEA:12344"/>
        <dbReference type="Rhea" id="RHEA-COMP:9663"/>
        <dbReference type="Rhea" id="RHEA-COMP:9680"/>
        <dbReference type="ChEBI" id="CHEBI:15378"/>
        <dbReference type="ChEBI" id="CHEBI:57501"/>
        <dbReference type="ChEBI" id="CHEBI:57783"/>
        <dbReference type="ChEBI" id="CHEBI:58349"/>
        <dbReference type="ChEBI" id="CHEBI:78442"/>
        <dbReference type="ChEBI" id="CHEBI:78520"/>
        <dbReference type="EC" id="1.2.1.70"/>
    </reaction>
</comment>
<dbReference type="PIRSF" id="PIRSF000445">
    <property type="entry name" value="4pyrrol_synth_GluRdtase"/>
    <property type="match status" value="1"/>
</dbReference>
<dbReference type="SUPFAM" id="SSF51735">
    <property type="entry name" value="NAD(P)-binding Rossmann-fold domains"/>
    <property type="match status" value="1"/>
</dbReference>
<dbReference type="NCBIfam" id="NF000750">
    <property type="entry name" value="PRK00045.3-4"/>
    <property type="match status" value="1"/>
</dbReference>
<keyword evidence="8" id="KW-1185">Reference proteome</keyword>
<feature type="binding site" evidence="4">
    <location>
        <begin position="198"/>
        <end position="203"/>
    </location>
    <ligand>
        <name>NADP(+)</name>
        <dbReference type="ChEBI" id="CHEBI:58349"/>
    </ligand>
</feature>
<dbReference type="InterPro" id="IPR015895">
    <property type="entry name" value="4pyrrol_synth_GluRdtase_N"/>
</dbReference>
<dbReference type="EC" id="1.2.1.70" evidence="4"/>
<dbReference type="Pfam" id="PF05201">
    <property type="entry name" value="GlutR_N"/>
    <property type="match status" value="1"/>
</dbReference>
<dbReference type="Pfam" id="PF01488">
    <property type="entry name" value="Shikimate_DH"/>
    <property type="match status" value="1"/>
</dbReference>
<dbReference type="InterPro" id="IPR006151">
    <property type="entry name" value="Shikm_DH/Glu-tRNA_Rdtase"/>
</dbReference>
<keyword evidence="2 4" id="KW-0560">Oxidoreductase</keyword>
<feature type="domain" description="Quinate/shikimate 5-dehydrogenase/glutamyl-tRNA reductase" evidence="5">
    <location>
        <begin position="181"/>
        <end position="332"/>
    </location>
</feature>
<reference evidence="8" key="1">
    <citation type="journal article" date="2019" name="Int. J. Syst. Evol. Microbiol.">
        <title>The Global Catalogue of Microorganisms (GCM) 10K type strain sequencing project: providing services to taxonomists for standard genome sequencing and annotation.</title>
        <authorList>
            <consortium name="The Broad Institute Genomics Platform"/>
            <consortium name="The Broad Institute Genome Sequencing Center for Infectious Disease"/>
            <person name="Wu L."/>
            <person name="Ma J."/>
        </authorList>
    </citation>
    <scope>NUCLEOTIDE SEQUENCE [LARGE SCALE GENOMIC DNA]</scope>
    <source>
        <strain evidence="8">NBRC 106348</strain>
    </source>
</reference>
<dbReference type="Gene3D" id="3.40.50.720">
    <property type="entry name" value="NAD(P)-binding Rossmann-like Domain"/>
    <property type="match status" value="1"/>
</dbReference>
<dbReference type="InterPro" id="IPR036343">
    <property type="entry name" value="GluRdtase_N_sf"/>
</dbReference>
<comment type="miscellaneous">
    <text evidence="4">During catalysis, the active site Cys acts as a nucleophile attacking the alpha-carbonyl group of tRNA-bound glutamate with the formation of a thioester intermediate between enzyme and glutamate, and the concomitant release of tRNA(Glu). The thioester intermediate is finally reduced by direct hydride transfer from NADPH, to form the product GSA.</text>
</comment>
<evidence type="ECO:0000259" key="5">
    <source>
        <dbReference type="Pfam" id="PF01488"/>
    </source>
</evidence>
<sequence length="430" mass="44687">MPLLSFTASHHDLDLETLERLSSGAHRVVESDLVRCDPISGAVVLATCNRFEVYVDVAEQADGGPVNGLAREHAAREVARVVASSSALTSDEALAALTVRADEDVARHLFAVASGLDSMVVGERQIAGQVKRALEASRPAGTTTAPLERLFQAAARASKRVSNETALSAAGRSLVSLGLDLAGADLPPWSQVRTLLVGTGSYAGASFAALRARGVTDVRVFSRSGRADAFVASHDADDVDVRPAADLLVELEDVDLVVACSGGGRVGDPTASLRPALDAAHVLGARARAAKAAGDDATTRPLVVLDLALTRDVAPQVADVDGVLLYDLAALQARAPHVSGAAVAEAAAIVDHAAEHFVQGEGYRASDARVVDLVRAADAEIDRLVAQRLAEAAAEGVEVDAEEVELAARREVRARLHRDIVSLRSAASSS</sequence>
<dbReference type="InterPro" id="IPR018214">
    <property type="entry name" value="GluRdtase_CS"/>
</dbReference>
<dbReference type="PROSITE" id="PS00747">
    <property type="entry name" value="GLUTR"/>
    <property type="match status" value="1"/>
</dbReference>
<dbReference type="PANTHER" id="PTHR43013:SF1">
    <property type="entry name" value="GLUTAMYL-TRNA REDUCTASE"/>
    <property type="match status" value="1"/>
</dbReference>
<protein>
    <recommendedName>
        <fullName evidence="4">Glutamyl-tRNA reductase</fullName>
        <shortName evidence="4">GluTR</shortName>
        <ecNumber evidence="4">1.2.1.70</ecNumber>
    </recommendedName>
</protein>
<dbReference type="Gene3D" id="3.30.460.30">
    <property type="entry name" value="Glutamyl-tRNA reductase, N-terminal domain"/>
    <property type="match status" value="1"/>
</dbReference>
<feature type="binding site" evidence="4">
    <location>
        <begin position="47"/>
        <end position="50"/>
    </location>
    <ligand>
        <name>substrate</name>
    </ligand>
</feature>
<evidence type="ECO:0000256" key="3">
    <source>
        <dbReference type="ARBA" id="ARBA00023244"/>
    </source>
</evidence>
<dbReference type="InterPro" id="IPR000343">
    <property type="entry name" value="4pyrrol_synth_GluRdtase"/>
</dbReference>
<evidence type="ECO:0000256" key="1">
    <source>
        <dbReference type="ARBA" id="ARBA00022857"/>
    </source>
</evidence>
<gene>
    <name evidence="4" type="primary">hemA</name>
    <name evidence="7" type="ORF">GCM10025864_19790</name>
</gene>
<organism evidence="7 8">
    <name type="scientific">Luteimicrobium album</name>
    <dbReference type="NCBI Taxonomy" id="1054550"/>
    <lineage>
        <taxon>Bacteria</taxon>
        <taxon>Bacillati</taxon>
        <taxon>Actinomycetota</taxon>
        <taxon>Actinomycetes</taxon>
        <taxon>Micrococcales</taxon>
        <taxon>Luteimicrobium</taxon>
    </lineage>
</organism>
<feature type="binding site" evidence="4">
    <location>
        <position position="129"/>
    </location>
    <ligand>
        <name>substrate</name>
    </ligand>
</feature>
<comment type="caution">
    <text evidence="7">The sequence shown here is derived from an EMBL/GenBank/DDBJ whole genome shotgun (WGS) entry which is preliminary data.</text>
</comment>
<comment type="pathway">
    <text evidence="4">Porphyrin-containing compound metabolism; protoporphyrin-IX biosynthesis; 5-aminolevulinate from L-glutamyl-tRNA(Glu): step 1/2.</text>
</comment>
<dbReference type="EMBL" id="BSUK01000001">
    <property type="protein sequence ID" value="GMA24220.1"/>
    <property type="molecule type" value="Genomic_DNA"/>
</dbReference>
<feature type="binding site" evidence="4">
    <location>
        <begin position="123"/>
        <end position="125"/>
    </location>
    <ligand>
        <name>substrate</name>
    </ligand>
</feature>
<feature type="active site" description="Nucleophile" evidence="4">
    <location>
        <position position="48"/>
    </location>
</feature>
<evidence type="ECO:0000256" key="2">
    <source>
        <dbReference type="ARBA" id="ARBA00023002"/>
    </source>
</evidence>
<evidence type="ECO:0000256" key="4">
    <source>
        <dbReference type="HAMAP-Rule" id="MF_00087"/>
    </source>
</evidence>
<dbReference type="SUPFAM" id="SSF69742">
    <property type="entry name" value="Glutamyl tRNA-reductase catalytic, N-terminal domain"/>
    <property type="match status" value="1"/>
</dbReference>
<feature type="site" description="Important for activity" evidence="4">
    <location>
        <position position="108"/>
    </location>
</feature>
<accession>A0ABQ6I0F5</accession>
<feature type="domain" description="Glutamyl-tRNA reductase N-terminal" evidence="6">
    <location>
        <begin position="8"/>
        <end position="165"/>
    </location>
</feature>